<keyword evidence="3 7" id="KW-0479">Metal-binding</keyword>
<evidence type="ECO:0000256" key="2">
    <source>
        <dbReference type="ARBA" id="ARBA00022679"/>
    </source>
</evidence>
<dbReference type="GO" id="GO:0000287">
    <property type="term" value="F:magnesium ion binding"/>
    <property type="evidence" value="ECO:0007669"/>
    <property type="project" value="UniProtKB-UniRule"/>
</dbReference>
<reference evidence="11 13" key="1">
    <citation type="submission" date="2016-06" db="EMBL/GenBank/DDBJ databases">
        <title>Bacterial characters and pathogenicity of Xenorhabdus hominickii from an entomopathogenic nematode, Steinernema monticolum.</title>
        <authorList>
            <person name="Park Y."/>
            <person name="Kim Y."/>
        </authorList>
    </citation>
    <scope>NUCLEOTIDE SEQUENCE [LARGE SCALE GENOMIC DNA]</scope>
    <source>
        <strain evidence="11 13">ANU1</strain>
    </source>
</reference>
<keyword evidence="4 7" id="KW-0460">Magnesium</keyword>
<feature type="domain" description="Thiamine pyrophosphate enzyme N-terminal TPP-binding" evidence="9">
    <location>
        <begin position="10"/>
        <end position="120"/>
    </location>
</feature>
<comment type="cofactor">
    <cofactor evidence="7">
        <name>thiamine diphosphate</name>
        <dbReference type="ChEBI" id="CHEBI:58937"/>
    </cofactor>
    <text evidence="7">Binds 1 thiamine pyrophosphate per subunit.</text>
</comment>
<keyword evidence="5 7" id="KW-0786">Thiamine pyrophosphate</keyword>
<dbReference type="InterPro" id="IPR032264">
    <property type="entry name" value="MenD_middle"/>
</dbReference>
<comment type="subunit">
    <text evidence="7">Homodimer.</text>
</comment>
<dbReference type="UniPathway" id="UPA00079"/>
<comment type="similarity">
    <text evidence="7">Belongs to the TPP enzyme family. MenD subfamily.</text>
</comment>
<dbReference type="CDD" id="cd07037">
    <property type="entry name" value="TPP_PYR_MenD"/>
    <property type="match status" value="1"/>
</dbReference>
<dbReference type="EMBL" id="NJAI01000002">
    <property type="protein sequence ID" value="PHM56440.1"/>
    <property type="molecule type" value="Genomic_DNA"/>
</dbReference>
<dbReference type="UniPathway" id="UPA01057">
    <property type="reaction ID" value="UER00164"/>
</dbReference>
<dbReference type="Pfam" id="PF02775">
    <property type="entry name" value="TPP_enzyme_C"/>
    <property type="match status" value="1"/>
</dbReference>
<dbReference type="GO" id="GO:0009234">
    <property type="term" value="P:menaquinone biosynthetic process"/>
    <property type="evidence" value="ECO:0007669"/>
    <property type="project" value="UniProtKB-UniRule"/>
</dbReference>
<feature type="domain" description="Menaquinone biosynthesis protein MenD middle" evidence="10">
    <location>
        <begin position="184"/>
        <end position="395"/>
    </location>
</feature>
<dbReference type="EMBL" id="CP016176">
    <property type="protein sequence ID" value="AOM40611.1"/>
    <property type="molecule type" value="Genomic_DNA"/>
</dbReference>
<dbReference type="SUPFAM" id="SSF52518">
    <property type="entry name" value="Thiamin diphosphate-binding fold (THDP-binding)"/>
    <property type="match status" value="2"/>
</dbReference>
<dbReference type="PIRSF" id="PIRSF004983">
    <property type="entry name" value="MenD"/>
    <property type="match status" value="1"/>
</dbReference>
<keyword evidence="13" id="KW-1185">Reference proteome</keyword>
<comment type="pathway">
    <text evidence="7">Quinol/quinone metabolism; 1,4-dihydroxy-2-naphthoate biosynthesis; 1,4-dihydroxy-2-naphthoate from chorismate: step 2/7.</text>
</comment>
<evidence type="ECO:0000256" key="3">
    <source>
        <dbReference type="ARBA" id="ARBA00022723"/>
    </source>
</evidence>
<dbReference type="Gene3D" id="3.40.50.1220">
    <property type="entry name" value="TPP-binding domain"/>
    <property type="match status" value="1"/>
</dbReference>
<dbReference type="InterPro" id="IPR029061">
    <property type="entry name" value="THDP-binding"/>
</dbReference>
<dbReference type="GO" id="GO:0030145">
    <property type="term" value="F:manganese ion binding"/>
    <property type="evidence" value="ECO:0007669"/>
    <property type="project" value="UniProtKB-UniRule"/>
</dbReference>
<evidence type="ECO:0000313" key="14">
    <source>
        <dbReference type="Proteomes" id="UP000225433"/>
    </source>
</evidence>
<dbReference type="RefSeq" id="WP_069316321.1">
    <property type="nucleotide sequence ID" value="NZ_CAWNQJ010000046.1"/>
</dbReference>
<protein>
    <recommendedName>
        <fullName evidence="7">2-succinyl-5-enolpyruvyl-6-hydroxy-3-cyclohexene-1-carboxylate synthase</fullName>
        <shortName evidence="7">SEPHCHC synthase</shortName>
        <ecNumber evidence="7">2.2.1.9</ecNumber>
    </recommendedName>
    <alternativeName>
        <fullName evidence="7">Menaquinone biosynthesis protein MenD</fullName>
    </alternativeName>
</protein>
<gene>
    <name evidence="7" type="primary">menD</name>
    <name evidence="11" type="ORF">A9255_08425</name>
    <name evidence="12" type="ORF">Xhom_01929</name>
</gene>
<dbReference type="AlphaFoldDB" id="A0A2G0QB45"/>
<evidence type="ECO:0000313" key="12">
    <source>
        <dbReference type="EMBL" id="PHM56440.1"/>
    </source>
</evidence>
<comment type="cofactor">
    <cofactor evidence="7">
        <name>Mg(2+)</name>
        <dbReference type="ChEBI" id="CHEBI:18420"/>
    </cofactor>
    <cofactor evidence="7">
        <name>Mn(2+)</name>
        <dbReference type="ChEBI" id="CHEBI:29035"/>
    </cofactor>
</comment>
<dbReference type="CDD" id="cd02009">
    <property type="entry name" value="TPP_SHCHC_synthase"/>
    <property type="match status" value="1"/>
</dbReference>
<feature type="domain" description="Thiamine pyrophosphate enzyme TPP-binding" evidence="8">
    <location>
        <begin position="429"/>
        <end position="541"/>
    </location>
</feature>
<keyword evidence="6 7" id="KW-0464">Manganese</keyword>
<dbReference type="InterPro" id="IPR004433">
    <property type="entry name" value="MenaQ_synth_MenD"/>
</dbReference>
<dbReference type="KEGG" id="xho:A9255_08425"/>
<dbReference type="PANTHER" id="PTHR42916:SF1">
    <property type="entry name" value="PROTEIN PHYLLO, CHLOROPLASTIC"/>
    <property type="match status" value="1"/>
</dbReference>
<evidence type="ECO:0000256" key="1">
    <source>
        <dbReference type="ARBA" id="ARBA00022428"/>
    </source>
</evidence>
<dbReference type="InterPro" id="IPR011766">
    <property type="entry name" value="TPP_enzyme_TPP-bd"/>
</dbReference>
<evidence type="ECO:0000256" key="6">
    <source>
        <dbReference type="ARBA" id="ARBA00023211"/>
    </source>
</evidence>
<dbReference type="Pfam" id="PF02776">
    <property type="entry name" value="TPP_enzyme_N"/>
    <property type="match status" value="1"/>
</dbReference>
<evidence type="ECO:0000259" key="9">
    <source>
        <dbReference type="Pfam" id="PF02776"/>
    </source>
</evidence>
<evidence type="ECO:0000259" key="8">
    <source>
        <dbReference type="Pfam" id="PF02775"/>
    </source>
</evidence>
<comment type="function">
    <text evidence="7">Catalyzes the thiamine diphosphate-dependent decarboxylation of 2-oxoglutarate and the subsequent addition of the resulting succinic semialdehyde-thiamine pyrophosphate anion to isochorismate to yield 2-succinyl-5-enolpyruvyl-6-hydroxy-3-cyclohexene-1-carboxylate (SEPHCHC).</text>
</comment>
<dbReference type="OrthoDB" id="9791859at2"/>
<accession>A0A2G0QB45</accession>
<sequence>MSNSALNRRWAELLLEALTRHGLRHVCIAPGSRSTPLTLAAAASPKLICHTHFDERGLGHLALGLAKASKEPVAVIVTSGTAVANLYPSLIESGLTGERLVFLTADRPPELIDCGANQAIRQAGIFASHPSQTLSLPRPTTEIHANWLVSSIDNGMSNLKQGALHINCPFAEPLYDNDGTAYRDWQQTLGEWWQGNEPWLFQPEIHTTAKAADWDHWRQERGIVLAGRMSADEGKLVARWAEEMGWPLIGDVLSQTGQPLPCADLWLNHPRTQAILAQGRLVIQFGASLTGKRLLKWQAQCQPEQYWIIDPIAGRLDPANHRGRKFTCRIADWLQVHPAHDMNSSSSQLSWADELNVWSKKAFECVETRLAGRFSEAAVAHQLHQLLPEQGQLFVGNSLIVRLVDALGQLPAGYPVYSNRGASGIDGLIATAAGVQRATHKPTLAIIGDISALYDLNSLSLLRYLSAPMQLIIVNNNGGQIFSLLPTPPKERQRFYCMPQDVNFDHAAAMFGLNYVAPQNWSELKQYSEQAWERKETTLIELNVADSEGAICLQELLKQVVVL</sequence>
<evidence type="ECO:0000313" key="11">
    <source>
        <dbReference type="EMBL" id="AOM40611.1"/>
    </source>
</evidence>
<dbReference type="GO" id="GO:0070204">
    <property type="term" value="F:2-succinyl-5-enolpyruvyl-6-hydroxy-3-cyclohexene-1-carboxylic-acid synthase activity"/>
    <property type="evidence" value="ECO:0007669"/>
    <property type="project" value="UniProtKB-UniRule"/>
</dbReference>
<keyword evidence="2 7" id="KW-0808">Transferase</keyword>
<dbReference type="GO" id="GO:0030976">
    <property type="term" value="F:thiamine pyrophosphate binding"/>
    <property type="evidence" value="ECO:0007669"/>
    <property type="project" value="UniProtKB-UniRule"/>
</dbReference>
<dbReference type="PANTHER" id="PTHR42916">
    <property type="entry name" value="2-SUCCINYL-5-ENOLPYRUVYL-6-HYDROXY-3-CYCLOHEXENE-1-CARBOXYLATE SYNTHASE"/>
    <property type="match status" value="1"/>
</dbReference>
<dbReference type="FunFam" id="3.40.50.970:FF:000029">
    <property type="entry name" value="2-succinyl-5-enolpyruvyl-6-hydroxy-3-cyclohexene-1-carboxylate synthase"/>
    <property type="match status" value="1"/>
</dbReference>
<evidence type="ECO:0000256" key="5">
    <source>
        <dbReference type="ARBA" id="ARBA00023052"/>
    </source>
</evidence>
<dbReference type="STRING" id="351679.A9255_08425"/>
<evidence type="ECO:0000259" key="10">
    <source>
        <dbReference type="Pfam" id="PF16582"/>
    </source>
</evidence>
<dbReference type="InterPro" id="IPR012001">
    <property type="entry name" value="Thiamin_PyroP_enz_TPP-bd_dom"/>
</dbReference>
<dbReference type="HAMAP" id="MF_01659">
    <property type="entry name" value="MenD"/>
    <property type="match status" value="1"/>
</dbReference>
<evidence type="ECO:0000256" key="4">
    <source>
        <dbReference type="ARBA" id="ARBA00022842"/>
    </source>
</evidence>
<organism evidence="12 14">
    <name type="scientific">Xenorhabdus hominickii</name>
    <dbReference type="NCBI Taxonomy" id="351679"/>
    <lineage>
        <taxon>Bacteria</taxon>
        <taxon>Pseudomonadati</taxon>
        <taxon>Pseudomonadota</taxon>
        <taxon>Gammaproteobacteria</taxon>
        <taxon>Enterobacterales</taxon>
        <taxon>Morganellaceae</taxon>
        <taxon>Xenorhabdus</taxon>
    </lineage>
</organism>
<dbReference type="Proteomes" id="UP000225433">
    <property type="component" value="Unassembled WGS sequence"/>
</dbReference>
<dbReference type="NCBIfam" id="TIGR00173">
    <property type="entry name" value="menD"/>
    <property type="match status" value="1"/>
</dbReference>
<evidence type="ECO:0000256" key="7">
    <source>
        <dbReference type="HAMAP-Rule" id="MF_01659"/>
    </source>
</evidence>
<dbReference type="EC" id="2.2.1.9" evidence="7"/>
<dbReference type="Proteomes" id="UP000094600">
    <property type="component" value="Chromosome"/>
</dbReference>
<reference evidence="12 14" key="2">
    <citation type="journal article" date="2017" name="Nat. Microbiol.">
        <title>Natural product diversity associated with the nematode symbionts Photorhabdus and Xenorhabdus.</title>
        <authorList>
            <person name="Tobias N.J."/>
            <person name="Wolff H."/>
            <person name="Djahanschiri B."/>
            <person name="Grundmann F."/>
            <person name="Kronenwerth M."/>
            <person name="Shi Y.M."/>
            <person name="Simonyi S."/>
            <person name="Grun P."/>
            <person name="Shapiro-Ilan D."/>
            <person name="Pidot S.J."/>
            <person name="Stinear T.P."/>
            <person name="Ebersberger I."/>
            <person name="Bode H.B."/>
        </authorList>
    </citation>
    <scope>NUCLEOTIDE SEQUENCE [LARGE SCALE GENOMIC DNA]</scope>
    <source>
        <strain evidence="12 14">DSM 17903</strain>
    </source>
</reference>
<evidence type="ECO:0000313" key="13">
    <source>
        <dbReference type="Proteomes" id="UP000094600"/>
    </source>
</evidence>
<dbReference type="Pfam" id="PF16582">
    <property type="entry name" value="TPP_enzyme_M_2"/>
    <property type="match status" value="1"/>
</dbReference>
<keyword evidence="1 7" id="KW-0474">Menaquinone biosynthesis</keyword>
<comment type="catalytic activity">
    <reaction evidence="7">
        <text>isochorismate + 2-oxoglutarate + H(+) = 5-enolpyruvoyl-6-hydroxy-2-succinyl-cyclohex-3-ene-1-carboxylate + CO2</text>
        <dbReference type="Rhea" id="RHEA:25593"/>
        <dbReference type="ChEBI" id="CHEBI:15378"/>
        <dbReference type="ChEBI" id="CHEBI:16526"/>
        <dbReference type="ChEBI" id="CHEBI:16810"/>
        <dbReference type="ChEBI" id="CHEBI:29780"/>
        <dbReference type="ChEBI" id="CHEBI:58818"/>
        <dbReference type="EC" id="2.2.1.9"/>
    </reaction>
</comment>
<dbReference type="Gene3D" id="3.40.50.970">
    <property type="match status" value="2"/>
</dbReference>
<comment type="pathway">
    <text evidence="7">Quinol/quinone metabolism; menaquinone biosynthesis.</text>
</comment>
<proteinExistence type="inferred from homology"/>
<name>A0A2G0QB45_XENHO</name>